<comment type="caution">
    <text evidence="2">The sequence shown here is derived from an EMBL/GenBank/DDBJ whole genome shotgun (WGS) entry which is preliminary data.</text>
</comment>
<evidence type="ECO:0000256" key="1">
    <source>
        <dbReference type="SAM" id="SignalP"/>
    </source>
</evidence>
<organism evidence="2 3">
    <name type="scientific">Nonomuraea guangzhouensis</name>
    <dbReference type="NCBI Taxonomy" id="1291555"/>
    <lineage>
        <taxon>Bacteria</taxon>
        <taxon>Bacillati</taxon>
        <taxon>Actinomycetota</taxon>
        <taxon>Actinomycetes</taxon>
        <taxon>Streptosporangiales</taxon>
        <taxon>Streptosporangiaceae</taxon>
        <taxon>Nonomuraea</taxon>
    </lineage>
</organism>
<dbReference type="Proteomes" id="UP001597097">
    <property type="component" value="Unassembled WGS sequence"/>
</dbReference>
<keyword evidence="1" id="KW-0732">Signal</keyword>
<dbReference type="EC" id="3.1.1.4" evidence="2"/>
<keyword evidence="3" id="KW-1185">Reference proteome</keyword>
<dbReference type="GO" id="GO:0004623">
    <property type="term" value="F:phospholipase A2 activity"/>
    <property type="evidence" value="ECO:0007669"/>
    <property type="project" value="UniProtKB-EC"/>
</dbReference>
<feature type="signal peptide" evidence="1">
    <location>
        <begin position="1"/>
        <end position="24"/>
    </location>
</feature>
<protein>
    <submittedName>
        <fullName evidence="2">Phospholipase A2</fullName>
        <ecNumber evidence="2">3.1.1.4</ecNumber>
    </submittedName>
</protein>
<name>A0ABW4GWY1_9ACTN</name>
<accession>A0ABW4GWY1</accession>
<evidence type="ECO:0000313" key="3">
    <source>
        <dbReference type="Proteomes" id="UP001597097"/>
    </source>
</evidence>
<dbReference type="EMBL" id="JBHUCM010000072">
    <property type="protein sequence ID" value="MFD1547094.1"/>
    <property type="molecule type" value="Genomic_DNA"/>
</dbReference>
<dbReference type="InterPro" id="IPR015141">
    <property type="entry name" value="PLipase_A2_prok/fun"/>
</dbReference>
<proteinExistence type="predicted"/>
<gene>
    <name evidence="2" type="ORF">ACFSJ0_59355</name>
</gene>
<evidence type="ECO:0000313" key="2">
    <source>
        <dbReference type="EMBL" id="MFD1547094.1"/>
    </source>
</evidence>
<dbReference type="RefSeq" id="WP_219532465.1">
    <property type="nucleotide sequence ID" value="NZ_JAHKRM010000014.1"/>
</dbReference>
<dbReference type="Pfam" id="PF09056">
    <property type="entry name" value="Phospholip_A2_3"/>
    <property type="match status" value="1"/>
</dbReference>
<keyword evidence="2" id="KW-0378">Hydrolase</keyword>
<feature type="chain" id="PRO_5047108810" evidence="1">
    <location>
        <begin position="25"/>
        <end position="162"/>
    </location>
</feature>
<sequence length="162" mass="17820">MKKTLAVTVAALAASAALATPAQAVALGKSKAERLMMAVQLTLDSKSSFDKWVKARVNRNTEAVKAYKFDWSSNGCSVPKGIKNADSWKFVFLIPCTRHDFGYRNVKKLASTSSWKNTYKKGVDLAFYGDMKRTCDKSFSGAKKTACKTVAYEFYAAVKLFG</sequence>
<reference evidence="3" key="1">
    <citation type="journal article" date="2019" name="Int. J. Syst. Evol. Microbiol.">
        <title>The Global Catalogue of Microorganisms (GCM) 10K type strain sequencing project: providing services to taxonomists for standard genome sequencing and annotation.</title>
        <authorList>
            <consortium name="The Broad Institute Genomics Platform"/>
            <consortium name="The Broad Institute Genome Sequencing Center for Infectious Disease"/>
            <person name="Wu L."/>
            <person name="Ma J."/>
        </authorList>
    </citation>
    <scope>NUCLEOTIDE SEQUENCE [LARGE SCALE GENOMIC DNA]</scope>
    <source>
        <strain evidence="3">CGMCC 1.15399</strain>
    </source>
</reference>